<name>A0ABS1M0W3_9NOCA</name>
<reference evidence="1 2" key="1">
    <citation type="submission" date="2021-01" db="EMBL/GenBank/DDBJ databases">
        <title>WGS of actinomycetes isolated from Thailand.</title>
        <authorList>
            <person name="Thawai C."/>
        </authorList>
    </citation>
    <scope>NUCLEOTIDE SEQUENCE [LARGE SCALE GENOMIC DNA]</scope>
    <source>
        <strain evidence="1 2">LPG 2</strain>
    </source>
</reference>
<dbReference type="EMBL" id="JAERRJ010000002">
    <property type="protein sequence ID" value="MBL1074307.1"/>
    <property type="molecule type" value="Genomic_DNA"/>
</dbReference>
<dbReference type="Proteomes" id="UP000602198">
    <property type="component" value="Unassembled WGS sequence"/>
</dbReference>
<organism evidence="1 2">
    <name type="scientific">Nocardia acididurans</name>
    <dbReference type="NCBI Taxonomy" id="2802282"/>
    <lineage>
        <taxon>Bacteria</taxon>
        <taxon>Bacillati</taxon>
        <taxon>Actinomycetota</taxon>
        <taxon>Actinomycetes</taxon>
        <taxon>Mycobacteriales</taxon>
        <taxon>Nocardiaceae</taxon>
        <taxon>Nocardia</taxon>
    </lineage>
</organism>
<protein>
    <submittedName>
        <fullName evidence="1">Uncharacterized protein</fullName>
    </submittedName>
</protein>
<sequence length="87" mass="9752">MLREHDVPEGANIDLIEHIARFGLERGLVVIVEGILHAVHFSEMLERLGGVAQHALRYGFDVGWSLADAVERIHRDIRAVTGRTVDE</sequence>
<evidence type="ECO:0000313" key="1">
    <source>
        <dbReference type="EMBL" id="MBL1074307.1"/>
    </source>
</evidence>
<proteinExistence type="predicted"/>
<keyword evidence="2" id="KW-1185">Reference proteome</keyword>
<comment type="caution">
    <text evidence="1">The sequence shown here is derived from an EMBL/GenBank/DDBJ whole genome shotgun (WGS) entry which is preliminary data.</text>
</comment>
<dbReference type="RefSeq" id="WP_201945113.1">
    <property type="nucleotide sequence ID" value="NZ_JAERRJ010000002.1"/>
</dbReference>
<evidence type="ECO:0000313" key="2">
    <source>
        <dbReference type="Proteomes" id="UP000602198"/>
    </source>
</evidence>
<gene>
    <name evidence="1" type="ORF">JK358_07845</name>
</gene>
<accession>A0ABS1M0W3</accession>